<evidence type="ECO:0000256" key="1">
    <source>
        <dbReference type="SAM" id="MobiDB-lite"/>
    </source>
</evidence>
<protein>
    <submittedName>
        <fullName evidence="2">Uncharacterized protein</fullName>
    </submittedName>
</protein>
<organism evidence="2 3">
    <name type="scientific">Puccinia striiformis f. sp. tritici PST-78</name>
    <dbReference type="NCBI Taxonomy" id="1165861"/>
    <lineage>
        <taxon>Eukaryota</taxon>
        <taxon>Fungi</taxon>
        <taxon>Dikarya</taxon>
        <taxon>Basidiomycota</taxon>
        <taxon>Pucciniomycotina</taxon>
        <taxon>Pucciniomycetes</taxon>
        <taxon>Pucciniales</taxon>
        <taxon>Pucciniaceae</taxon>
        <taxon>Puccinia</taxon>
    </lineage>
</organism>
<dbReference type="AlphaFoldDB" id="A0A0L0VRT3"/>
<name>A0A0L0VRT3_9BASI</name>
<comment type="caution">
    <text evidence="2">The sequence shown here is derived from an EMBL/GenBank/DDBJ whole genome shotgun (WGS) entry which is preliminary data.</text>
</comment>
<dbReference type="OrthoDB" id="2507296at2759"/>
<dbReference type="EMBL" id="AJIL01000026">
    <property type="protein sequence ID" value="KNF01978.1"/>
    <property type="molecule type" value="Genomic_DNA"/>
</dbReference>
<feature type="compositionally biased region" description="Basic and acidic residues" evidence="1">
    <location>
        <begin position="208"/>
        <end position="233"/>
    </location>
</feature>
<keyword evidence="3" id="KW-1185">Reference proteome</keyword>
<feature type="compositionally biased region" description="Basic and acidic residues" evidence="1">
    <location>
        <begin position="97"/>
        <end position="122"/>
    </location>
</feature>
<dbReference type="Proteomes" id="UP000054564">
    <property type="component" value="Unassembled WGS sequence"/>
</dbReference>
<feature type="region of interest" description="Disordered" evidence="1">
    <location>
        <begin position="1"/>
        <end position="289"/>
    </location>
</feature>
<evidence type="ECO:0000313" key="2">
    <source>
        <dbReference type="EMBL" id="KNF01978.1"/>
    </source>
</evidence>
<sequence length="289" mass="32397">MSEARLGNESNSQGCKPPIPIDYDKFKNDRRISRPPGVPTLWSRHSNQPNSIPRVCGHSVHQPPGSKAPNVLPTTPRSPHDKQSEDPMKKPCSPRKTRVDQHAKLPEPVKKISSHLPREMEPRNSGQRESIGMEIPTSSKAKIESRNDRGKSNELSKKSPSHDTTIQQTGQKIKTMTIEELESRHKAALRKIQGRSGENESGGGIDKVQLRKKYEQEIDQIRAEIQLDKDSGRKRGQGHQRSTHSTDREGFQQAAQVPQNGPGKKIDSADHDKQPSSSSQSRRTAWLDY</sequence>
<accession>A0A0L0VRT3</accession>
<reference evidence="3" key="1">
    <citation type="submission" date="2014-03" db="EMBL/GenBank/DDBJ databases">
        <title>The Genome Sequence of Puccinia striiformis f. sp. tritici PST-78.</title>
        <authorList>
            <consortium name="The Broad Institute Genome Sequencing Platform"/>
            <person name="Cuomo C."/>
            <person name="Hulbert S."/>
            <person name="Chen X."/>
            <person name="Walker B."/>
            <person name="Young S.K."/>
            <person name="Zeng Q."/>
            <person name="Gargeya S."/>
            <person name="Fitzgerald M."/>
            <person name="Haas B."/>
            <person name="Abouelleil A."/>
            <person name="Alvarado L."/>
            <person name="Arachchi H.M."/>
            <person name="Berlin A.M."/>
            <person name="Chapman S.B."/>
            <person name="Goldberg J."/>
            <person name="Griggs A."/>
            <person name="Gujja S."/>
            <person name="Hansen M."/>
            <person name="Howarth C."/>
            <person name="Imamovic A."/>
            <person name="Larimer J."/>
            <person name="McCowan C."/>
            <person name="Montmayeur A."/>
            <person name="Murphy C."/>
            <person name="Neiman D."/>
            <person name="Pearson M."/>
            <person name="Priest M."/>
            <person name="Roberts A."/>
            <person name="Saif S."/>
            <person name="Shea T."/>
            <person name="Sisk P."/>
            <person name="Sykes S."/>
            <person name="Wortman J."/>
            <person name="Nusbaum C."/>
            <person name="Birren B."/>
        </authorList>
    </citation>
    <scope>NUCLEOTIDE SEQUENCE [LARGE SCALE GENOMIC DNA]</scope>
    <source>
        <strain evidence="3">race PST-78</strain>
    </source>
</reference>
<feature type="compositionally biased region" description="Basic and acidic residues" evidence="1">
    <location>
        <begin position="264"/>
        <end position="274"/>
    </location>
</feature>
<feature type="compositionally biased region" description="Low complexity" evidence="1">
    <location>
        <begin position="164"/>
        <end position="178"/>
    </location>
</feature>
<gene>
    <name evidence="2" type="ORF">PSTG_04802</name>
</gene>
<feature type="compositionally biased region" description="Basic and acidic residues" evidence="1">
    <location>
        <begin position="22"/>
        <end position="32"/>
    </location>
</feature>
<evidence type="ECO:0000313" key="3">
    <source>
        <dbReference type="Proteomes" id="UP000054564"/>
    </source>
</evidence>
<feature type="compositionally biased region" description="Basic and acidic residues" evidence="1">
    <location>
        <begin position="78"/>
        <end position="89"/>
    </location>
</feature>
<feature type="compositionally biased region" description="Basic and acidic residues" evidence="1">
    <location>
        <begin position="141"/>
        <end position="161"/>
    </location>
</feature>
<proteinExistence type="predicted"/>